<evidence type="ECO:0000256" key="1">
    <source>
        <dbReference type="SAM" id="MobiDB-lite"/>
    </source>
</evidence>
<feature type="compositionally biased region" description="Basic and acidic residues" evidence="1">
    <location>
        <begin position="268"/>
        <end position="284"/>
    </location>
</feature>
<dbReference type="PANTHER" id="PTHR38703">
    <property type="entry name" value="CHROMOSOME 8, WHOLE GENOME SHOTGUN SEQUENCE"/>
    <property type="match status" value="1"/>
</dbReference>
<evidence type="ECO:0000313" key="3">
    <source>
        <dbReference type="Proteomes" id="UP000235371"/>
    </source>
</evidence>
<keyword evidence="3" id="KW-1185">Reference proteome</keyword>
<feature type="region of interest" description="Disordered" evidence="1">
    <location>
        <begin position="183"/>
        <end position="284"/>
    </location>
</feature>
<evidence type="ECO:0000313" key="2">
    <source>
        <dbReference type="EMBL" id="PMD53323.1"/>
    </source>
</evidence>
<gene>
    <name evidence="2" type="ORF">K444DRAFT_571909</name>
</gene>
<organism evidence="2 3">
    <name type="scientific">Hyaloscypha bicolor E</name>
    <dbReference type="NCBI Taxonomy" id="1095630"/>
    <lineage>
        <taxon>Eukaryota</taxon>
        <taxon>Fungi</taxon>
        <taxon>Dikarya</taxon>
        <taxon>Ascomycota</taxon>
        <taxon>Pezizomycotina</taxon>
        <taxon>Leotiomycetes</taxon>
        <taxon>Helotiales</taxon>
        <taxon>Hyaloscyphaceae</taxon>
        <taxon>Hyaloscypha</taxon>
        <taxon>Hyaloscypha bicolor</taxon>
    </lineage>
</organism>
<dbReference type="Proteomes" id="UP000235371">
    <property type="component" value="Unassembled WGS sequence"/>
</dbReference>
<dbReference type="GeneID" id="36585413"/>
<dbReference type="PANTHER" id="PTHR38703:SF1">
    <property type="entry name" value="ALLERGEN"/>
    <property type="match status" value="1"/>
</dbReference>
<dbReference type="EMBL" id="KZ613887">
    <property type="protein sequence ID" value="PMD53323.1"/>
    <property type="molecule type" value="Genomic_DNA"/>
</dbReference>
<accession>A0A2J6SRJ9</accession>
<dbReference type="RefSeq" id="XP_024730227.1">
    <property type="nucleotide sequence ID" value="XM_024877336.1"/>
</dbReference>
<protein>
    <recommendedName>
        <fullName evidence="4">Allergen</fullName>
    </recommendedName>
</protein>
<proteinExistence type="predicted"/>
<evidence type="ECO:0008006" key="4">
    <source>
        <dbReference type="Google" id="ProtNLM"/>
    </source>
</evidence>
<feature type="compositionally biased region" description="Basic and acidic residues" evidence="1">
    <location>
        <begin position="183"/>
        <end position="195"/>
    </location>
</feature>
<dbReference type="InParanoid" id="A0A2J6SRJ9"/>
<dbReference type="AlphaFoldDB" id="A0A2J6SRJ9"/>
<reference evidence="2 3" key="1">
    <citation type="submission" date="2016-04" db="EMBL/GenBank/DDBJ databases">
        <title>A degradative enzymes factory behind the ericoid mycorrhizal symbiosis.</title>
        <authorList>
            <consortium name="DOE Joint Genome Institute"/>
            <person name="Martino E."/>
            <person name="Morin E."/>
            <person name="Grelet G."/>
            <person name="Kuo A."/>
            <person name="Kohler A."/>
            <person name="Daghino S."/>
            <person name="Barry K."/>
            <person name="Choi C."/>
            <person name="Cichocki N."/>
            <person name="Clum A."/>
            <person name="Copeland A."/>
            <person name="Hainaut M."/>
            <person name="Haridas S."/>
            <person name="Labutti K."/>
            <person name="Lindquist E."/>
            <person name="Lipzen A."/>
            <person name="Khouja H.-R."/>
            <person name="Murat C."/>
            <person name="Ohm R."/>
            <person name="Olson A."/>
            <person name="Spatafora J."/>
            <person name="Veneault-Fourrey C."/>
            <person name="Henrissat B."/>
            <person name="Grigoriev I."/>
            <person name="Martin F."/>
            <person name="Perotto S."/>
        </authorList>
    </citation>
    <scope>NUCLEOTIDE SEQUENCE [LARGE SCALE GENOMIC DNA]</scope>
    <source>
        <strain evidence="2 3">E</strain>
    </source>
</reference>
<dbReference type="OrthoDB" id="2118965at2759"/>
<dbReference type="STRING" id="1095630.A0A2J6SRJ9"/>
<sequence>MEKAKAAVGNFLSKDGKHDTTVHETVNPAVQHEKITPTRQENVTTAVDREVHQDHYHTSVQPIQDREVLPEQHSHQMAGVEHRNVKHGNDQHVKDRLAAEQAQFKNTREVGSTQHSAATNASVAGEHVHHHVHENIQPVVQKETIQPSVVHTTVPIHEVHQNEAKHHTATSLPAVTMDEFKRQGGHLSGREERTDAFGGEPRSVGGTLGGAGAKGTTSLTEDDSTRNGHHHNEHLGSIGATGARAGTGGISSNSHDTAGKKPSLMDKLNPKKDADRDGKAGIMD</sequence>
<name>A0A2J6SRJ9_9HELO</name>